<evidence type="ECO:0000313" key="5">
    <source>
        <dbReference type="EMBL" id="MDG3494648.1"/>
    </source>
</evidence>
<comment type="caution">
    <text evidence="5">The sequence shown here is derived from an EMBL/GenBank/DDBJ whole genome shotgun (WGS) entry which is preliminary data.</text>
</comment>
<dbReference type="RefSeq" id="WP_009626732.1">
    <property type="nucleotide sequence ID" value="NZ_VBTY01000057.1"/>
</dbReference>
<dbReference type="InterPro" id="IPR050595">
    <property type="entry name" value="Bact_response_regulator"/>
</dbReference>
<dbReference type="Gene3D" id="3.40.50.2300">
    <property type="match status" value="1"/>
</dbReference>
<keyword evidence="6" id="KW-1185">Reference proteome</keyword>
<evidence type="ECO:0000259" key="4">
    <source>
        <dbReference type="PROSITE" id="PS50110"/>
    </source>
</evidence>
<dbReference type="GO" id="GO:0000160">
    <property type="term" value="P:phosphorelay signal transduction system"/>
    <property type="evidence" value="ECO:0007669"/>
    <property type="project" value="UniProtKB-KW"/>
</dbReference>
<accession>A0A9X4M6K5</accession>
<dbReference type="InterPro" id="IPR011006">
    <property type="entry name" value="CheY-like_superfamily"/>
</dbReference>
<dbReference type="Proteomes" id="UP001152872">
    <property type="component" value="Unassembled WGS sequence"/>
</dbReference>
<dbReference type="SMART" id="SM00448">
    <property type="entry name" value="REC"/>
    <property type="match status" value="1"/>
</dbReference>
<proteinExistence type="predicted"/>
<keyword evidence="2" id="KW-0902">Two-component regulatory system</keyword>
<dbReference type="CDD" id="cd17574">
    <property type="entry name" value="REC_OmpR"/>
    <property type="match status" value="1"/>
</dbReference>
<organism evidence="5 6">
    <name type="scientific">Pseudanabaena catenata USMAC16</name>
    <dbReference type="NCBI Taxonomy" id="1855837"/>
    <lineage>
        <taxon>Bacteria</taxon>
        <taxon>Bacillati</taxon>
        <taxon>Cyanobacteriota</taxon>
        <taxon>Cyanophyceae</taxon>
        <taxon>Pseudanabaenales</taxon>
        <taxon>Pseudanabaenaceae</taxon>
        <taxon>Pseudanabaena</taxon>
    </lineage>
</organism>
<dbReference type="PANTHER" id="PTHR44591">
    <property type="entry name" value="STRESS RESPONSE REGULATOR PROTEIN 1"/>
    <property type="match status" value="1"/>
</dbReference>
<dbReference type="PANTHER" id="PTHR44591:SF14">
    <property type="entry name" value="PROTEIN PILG"/>
    <property type="match status" value="1"/>
</dbReference>
<name>A0A9X4M6K5_9CYAN</name>
<evidence type="ECO:0000256" key="3">
    <source>
        <dbReference type="PROSITE-ProRule" id="PRU00169"/>
    </source>
</evidence>
<sequence length="121" mass="13431">MIKVLVVEDTNSERELICDYLREGGYSVISACDGKDGLDKFEQSRPNVVITDLMMPEMSGLELCRAIKKSILGAVPVIACTAKKQDLDRFWGMKQGLDAYLTKPFTRNDIVQAVQSLSLGE</sequence>
<keyword evidence="1 3" id="KW-0597">Phosphoprotein</keyword>
<dbReference type="EMBL" id="VBTY01000057">
    <property type="protein sequence ID" value="MDG3494648.1"/>
    <property type="molecule type" value="Genomic_DNA"/>
</dbReference>
<dbReference type="AlphaFoldDB" id="A0A9X4M6K5"/>
<protein>
    <submittedName>
        <fullName evidence="5">Response regulator</fullName>
    </submittedName>
</protein>
<dbReference type="SUPFAM" id="SSF52172">
    <property type="entry name" value="CheY-like"/>
    <property type="match status" value="1"/>
</dbReference>
<gene>
    <name evidence="5" type="ORF">FEV09_08750</name>
</gene>
<dbReference type="Pfam" id="PF00072">
    <property type="entry name" value="Response_reg"/>
    <property type="match status" value="1"/>
</dbReference>
<dbReference type="PROSITE" id="PS50110">
    <property type="entry name" value="RESPONSE_REGULATORY"/>
    <property type="match status" value="1"/>
</dbReference>
<feature type="domain" description="Response regulatory" evidence="4">
    <location>
        <begin position="3"/>
        <end position="118"/>
    </location>
</feature>
<reference evidence="5" key="1">
    <citation type="submission" date="2019-05" db="EMBL/GenBank/DDBJ databases">
        <title>Whole genome sequencing of Pseudanabaena catenata USMAC16.</title>
        <authorList>
            <person name="Khan Z."/>
            <person name="Omar W.M."/>
            <person name="Convey P."/>
            <person name="Merican F."/>
            <person name="Najimudin N."/>
        </authorList>
    </citation>
    <scope>NUCLEOTIDE SEQUENCE</scope>
    <source>
        <strain evidence="5">USMAC16</strain>
    </source>
</reference>
<evidence type="ECO:0000256" key="1">
    <source>
        <dbReference type="ARBA" id="ARBA00022553"/>
    </source>
</evidence>
<evidence type="ECO:0000256" key="2">
    <source>
        <dbReference type="ARBA" id="ARBA00023012"/>
    </source>
</evidence>
<dbReference type="InterPro" id="IPR001789">
    <property type="entry name" value="Sig_transdc_resp-reg_receiver"/>
</dbReference>
<evidence type="ECO:0000313" key="6">
    <source>
        <dbReference type="Proteomes" id="UP001152872"/>
    </source>
</evidence>
<feature type="modified residue" description="4-aspartylphosphate" evidence="3">
    <location>
        <position position="52"/>
    </location>
</feature>